<gene>
    <name evidence="2" type="ORF">DERYTH_LOCUS16935</name>
</gene>
<evidence type="ECO:0000256" key="1">
    <source>
        <dbReference type="SAM" id="MobiDB-lite"/>
    </source>
</evidence>
<evidence type="ECO:0000313" key="2">
    <source>
        <dbReference type="EMBL" id="CAG8751408.1"/>
    </source>
</evidence>
<reference evidence="2" key="1">
    <citation type="submission" date="2021-06" db="EMBL/GenBank/DDBJ databases">
        <authorList>
            <person name="Kallberg Y."/>
            <person name="Tangrot J."/>
            <person name="Rosling A."/>
        </authorList>
    </citation>
    <scope>NUCLEOTIDE SEQUENCE</scope>
    <source>
        <strain evidence="2">MA453B</strain>
    </source>
</reference>
<dbReference type="AlphaFoldDB" id="A0A9N9IY85"/>
<feature type="compositionally biased region" description="Polar residues" evidence="1">
    <location>
        <begin position="1"/>
        <end position="10"/>
    </location>
</feature>
<dbReference type="EMBL" id="CAJVPY010015352">
    <property type="protein sequence ID" value="CAG8751408.1"/>
    <property type="molecule type" value="Genomic_DNA"/>
</dbReference>
<proteinExistence type="predicted"/>
<accession>A0A9N9IY85</accession>
<sequence>MDTDSDTPTMRGSDDDFQETDKTTYEKAAQLIESEKGVEVDLEPDKIVLDKKQGTYQITKHLYVDKLLYNIFPMEYPITTEKGVAIIINIEYVRSRVDAENFTDFIQYDTKKSCDNSEVNCYLLNTKAKKISLNCQGVKPKSMNPHMSNMMLELTSINLPFGPYINITADKLLSDNFIRTVIGDKDFQEIQNSLTDENELRKEIQNSKYSKDNQNLMEELLDAPYENIAQIFKSLKYWVDFYGANWVTALLNPSKSQINNKIWNSAPDFTAKLCSENAYHEGNMTLLDAIIKAREYDKQQHSNTYNNNKKSNIETQINFSQEIYIQTQEIQENNDFKKRKVEKQGDNSEMDIDVDYKINEIDEEM</sequence>
<organism evidence="2 3">
    <name type="scientific">Dentiscutata erythropus</name>
    <dbReference type="NCBI Taxonomy" id="1348616"/>
    <lineage>
        <taxon>Eukaryota</taxon>
        <taxon>Fungi</taxon>
        <taxon>Fungi incertae sedis</taxon>
        <taxon>Mucoromycota</taxon>
        <taxon>Glomeromycotina</taxon>
        <taxon>Glomeromycetes</taxon>
        <taxon>Diversisporales</taxon>
        <taxon>Gigasporaceae</taxon>
        <taxon>Dentiscutata</taxon>
    </lineage>
</organism>
<protein>
    <submittedName>
        <fullName evidence="2">24887_t:CDS:1</fullName>
    </submittedName>
</protein>
<comment type="caution">
    <text evidence="2">The sequence shown here is derived from an EMBL/GenBank/DDBJ whole genome shotgun (WGS) entry which is preliminary data.</text>
</comment>
<feature type="region of interest" description="Disordered" evidence="1">
    <location>
        <begin position="1"/>
        <end position="22"/>
    </location>
</feature>
<keyword evidence="3" id="KW-1185">Reference proteome</keyword>
<dbReference type="Proteomes" id="UP000789405">
    <property type="component" value="Unassembled WGS sequence"/>
</dbReference>
<feature type="non-terminal residue" evidence="2">
    <location>
        <position position="365"/>
    </location>
</feature>
<dbReference type="OrthoDB" id="10262093at2759"/>
<evidence type="ECO:0000313" key="3">
    <source>
        <dbReference type="Proteomes" id="UP000789405"/>
    </source>
</evidence>
<name>A0A9N9IY85_9GLOM</name>